<dbReference type="AlphaFoldDB" id="A0A182PIQ3"/>
<protein>
    <submittedName>
        <fullName evidence="1">Uncharacterized protein</fullName>
    </submittedName>
</protein>
<dbReference type="VEuPathDB" id="VectorBase:AEPI006816"/>
<evidence type="ECO:0000313" key="1">
    <source>
        <dbReference type="EnsemblMetazoa" id="AEPI006816-PA"/>
    </source>
</evidence>
<name>A0A182PIQ3_9DIPT</name>
<accession>A0A182PIQ3</accession>
<reference evidence="2" key="1">
    <citation type="submission" date="2013-03" db="EMBL/GenBank/DDBJ databases">
        <title>The Genome Sequence of Anopheles epiroticus epiroticus2.</title>
        <authorList>
            <consortium name="The Broad Institute Genomics Platform"/>
            <person name="Neafsey D.E."/>
            <person name="Howell P."/>
            <person name="Walker B."/>
            <person name="Young S.K."/>
            <person name="Zeng Q."/>
            <person name="Gargeya S."/>
            <person name="Fitzgerald M."/>
            <person name="Haas B."/>
            <person name="Abouelleil A."/>
            <person name="Allen A.W."/>
            <person name="Alvarado L."/>
            <person name="Arachchi H.M."/>
            <person name="Berlin A.M."/>
            <person name="Chapman S.B."/>
            <person name="Gainer-Dewar J."/>
            <person name="Goldberg J."/>
            <person name="Griggs A."/>
            <person name="Gujja S."/>
            <person name="Hansen M."/>
            <person name="Howarth C."/>
            <person name="Imamovic A."/>
            <person name="Ireland A."/>
            <person name="Larimer J."/>
            <person name="McCowan C."/>
            <person name="Murphy C."/>
            <person name="Pearson M."/>
            <person name="Poon T.W."/>
            <person name="Priest M."/>
            <person name="Roberts A."/>
            <person name="Saif S."/>
            <person name="Shea T."/>
            <person name="Sisk P."/>
            <person name="Sykes S."/>
            <person name="Wortman J."/>
            <person name="Nusbaum C."/>
            <person name="Birren B."/>
        </authorList>
    </citation>
    <scope>NUCLEOTIDE SEQUENCE [LARGE SCALE GENOMIC DNA]</scope>
    <source>
        <strain evidence="2">Epiroticus2</strain>
    </source>
</reference>
<evidence type="ECO:0000313" key="2">
    <source>
        <dbReference type="Proteomes" id="UP000075885"/>
    </source>
</evidence>
<organism evidence="1 2">
    <name type="scientific">Anopheles epiroticus</name>
    <dbReference type="NCBI Taxonomy" id="199890"/>
    <lineage>
        <taxon>Eukaryota</taxon>
        <taxon>Metazoa</taxon>
        <taxon>Ecdysozoa</taxon>
        <taxon>Arthropoda</taxon>
        <taxon>Hexapoda</taxon>
        <taxon>Insecta</taxon>
        <taxon>Pterygota</taxon>
        <taxon>Neoptera</taxon>
        <taxon>Endopterygota</taxon>
        <taxon>Diptera</taxon>
        <taxon>Nematocera</taxon>
        <taxon>Culicoidea</taxon>
        <taxon>Culicidae</taxon>
        <taxon>Anophelinae</taxon>
        <taxon>Anopheles</taxon>
    </lineage>
</organism>
<sequence length="107" mass="11953">MTAKNQNVVCDHLDYVRSSAEKDAFAQLVSRVTARHKIWKYYHIPFVDKTSSFSNAAVAAATRYVVHHLIQSVHTSAEKDAFAQLVSLGTTEVSAYLTHLMKNVSDL</sequence>
<dbReference type="EnsemblMetazoa" id="AEPI006816-RA">
    <property type="protein sequence ID" value="AEPI006816-PA"/>
    <property type="gene ID" value="AEPI006816"/>
</dbReference>
<keyword evidence="2" id="KW-1185">Reference proteome</keyword>
<proteinExistence type="predicted"/>
<reference evidence="1" key="2">
    <citation type="submission" date="2020-05" db="UniProtKB">
        <authorList>
            <consortium name="EnsemblMetazoa"/>
        </authorList>
    </citation>
    <scope>IDENTIFICATION</scope>
    <source>
        <strain evidence="1">Epiroticus2</strain>
    </source>
</reference>
<dbReference type="Proteomes" id="UP000075885">
    <property type="component" value="Unassembled WGS sequence"/>
</dbReference>